<evidence type="ECO:0000313" key="2">
    <source>
        <dbReference type="Proteomes" id="UP001430953"/>
    </source>
</evidence>
<name>A0AAW2EIW5_9HYME</name>
<accession>A0AAW2EIW5</accession>
<gene>
    <name evidence="1" type="ORF">PUN28_018617</name>
</gene>
<evidence type="ECO:0008006" key="3">
    <source>
        <dbReference type="Google" id="ProtNLM"/>
    </source>
</evidence>
<reference evidence="1 2" key="1">
    <citation type="submission" date="2023-03" db="EMBL/GenBank/DDBJ databases">
        <title>High recombination rates correlate with genetic variation in Cardiocondyla obscurior ants.</title>
        <authorList>
            <person name="Errbii M."/>
        </authorList>
    </citation>
    <scope>NUCLEOTIDE SEQUENCE [LARGE SCALE GENOMIC DNA]</scope>
    <source>
        <strain evidence="1">Alpha-2009</strain>
        <tissue evidence="1">Whole body</tissue>
    </source>
</reference>
<sequence>MQNTARMARVTLCILANWLLRAVVTYLSFSLSLHFSLFPPLVEYGILAAPTIIENCYGVTELLRTVKVARGCLDFLRSGNSRFE</sequence>
<evidence type="ECO:0000313" key="1">
    <source>
        <dbReference type="EMBL" id="KAL0102196.1"/>
    </source>
</evidence>
<dbReference type="EMBL" id="JADYXP020000023">
    <property type="protein sequence ID" value="KAL0102196.1"/>
    <property type="molecule type" value="Genomic_DNA"/>
</dbReference>
<comment type="caution">
    <text evidence="1">The sequence shown here is derived from an EMBL/GenBank/DDBJ whole genome shotgun (WGS) entry which is preliminary data.</text>
</comment>
<organism evidence="1 2">
    <name type="scientific">Cardiocondyla obscurior</name>
    <dbReference type="NCBI Taxonomy" id="286306"/>
    <lineage>
        <taxon>Eukaryota</taxon>
        <taxon>Metazoa</taxon>
        <taxon>Ecdysozoa</taxon>
        <taxon>Arthropoda</taxon>
        <taxon>Hexapoda</taxon>
        <taxon>Insecta</taxon>
        <taxon>Pterygota</taxon>
        <taxon>Neoptera</taxon>
        <taxon>Endopterygota</taxon>
        <taxon>Hymenoptera</taxon>
        <taxon>Apocrita</taxon>
        <taxon>Aculeata</taxon>
        <taxon>Formicoidea</taxon>
        <taxon>Formicidae</taxon>
        <taxon>Myrmicinae</taxon>
        <taxon>Cardiocondyla</taxon>
    </lineage>
</organism>
<dbReference type="AlphaFoldDB" id="A0AAW2EIW5"/>
<protein>
    <recommendedName>
        <fullName evidence="3">Secreted protein</fullName>
    </recommendedName>
</protein>
<keyword evidence="2" id="KW-1185">Reference proteome</keyword>
<dbReference type="Proteomes" id="UP001430953">
    <property type="component" value="Unassembled WGS sequence"/>
</dbReference>
<proteinExistence type="predicted"/>